<dbReference type="InterPro" id="IPR025889">
    <property type="entry name" value="GSP17M-like_dom"/>
</dbReference>
<sequence length="117" mass="13648">MNHSVYGVYGTTQEAMDAIDKIKERGFEDHVFTLIARDEKSLDFKNDDQAMEVNVITTLDDDKDDSFFQKAMRFFMDVEPQLDDHLKENGVSEEKTNRYMDEIEAGKIVLMVEEKKE</sequence>
<organism evidence="2 3">
    <name type="scientific">Peribacillus deserti</name>
    <dbReference type="NCBI Taxonomy" id="673318"/>
    <lineage>
        <taxon>Bacteria</taxon>
        <taxon>Bacillati</taxon>
        <taxon>Bacillota</taxon>
        <taxon>Bacilli</taxon>
        <taxon>Bacillales</taxon>
        <taxon>Bacillaceae</taxon>
        <taxon>Peribacillus</taxon>
    </lineage>
</organism>
<reference evidence="2 3" key="1">
    <citation type="submission" date="2017-11" db="EMBL/GenBank/DDBJ databases">
        <title>Comparitive Functional Genomics of Dry Heat Resistant strains isolated from the Viking Spacecraft.</title>
        <authorList>
            <person name="Seuylemezian A."/>
            <person name="Cooper K."/>
            <person name="Vaishampayan P."/>
        </authorList>
    </citation>
    <scope>NUCLEOTIDE SEQUENCE [LARGE SCALE GENOMIC DNA]</scope>
    <source>
        <strain evidence="2 3">V1-29</strain>
    </source>
</reference>
<gene>
    <name evidence="2" type="ORF">CUU66_12240</name>
</gene>
<protein>
    <recommendedName>
        <fullName evidence="1">General stress protein 17M-like domain-containing protein</fullName>
    </recommendedName>
</protein>
<dbReference type="AlphaFoldDB" id="A0A2N5M5L5"/>
<accession>A0A2N5M5L5</accession>
<dbReference type="OrthoDB" id="2678178at2"/>
<dbReference type="Pfam" id="PF11181">
    <property type="entry name" value="YflT"/>
    <property type="match status" value="1"/>
</dbReference>
<dbReference type="EMBL" id="PGUY01000037">
    <property type="protein sequence ID" value="PLT29666.1"/>
    <property type="molecule type" value="Genomic_DNA"/>
</dbReference>
<comment type="caution">
    <text evidence="2">The sequence shown here is derived from an EMBL/GenBank/DDBJ whole genome shotgun (WGS) entry which is preliminary data.</text>
</comment>
<evidence type="ECO:0000259" key="1">
    <source>
        <dbReference type="Pfam" id="PF11181"/>
    </source>
</evidence>
<feature type="domain" description="General stress protein 17M-like" evidence="1">
    <location>
        <begin position="5"/>
        <end position="106"/>
    </location>
</feature>
<proteinExistence type="predicted"/>
<evidence type="ECO:0000313" key="3">
    <source>
        <dbReference type="Proteomes" id="UP000234748"/>
    </source>
</evidence>
<dbReference type="RefSeq" id="WP_101642536.1">
    <property type="nucleotide sequence ID" value="NZ_PGUY01000037.1"/>
</dbReference>
<name>A0A2N5M5L5_9BACI</name>
<evidence type="ECO:0000313" key="2">
    <source>
        <dbReference type="EMBL" id="PLT29666.1"/>
    </source>
</evidence>
<keyword evidence="3" id="KW-1185">Reference proteome</keyword>
<dbReference type="Proteomes" id="UP000234748">
    <property type="component" value="Unassembled WGS sequence"/>
</dbReference>